<dbReference type="KEGG" id="pbs:Plabr_3007"/>
<dbReference type="STRING" id="756272.Plabr_3007"/>
<reference evidence="2" key="1">
    <citation type="submission" date="2011-02" db="EMBL/GenBank/DDBJ databases">
        <title>The complete genome of Planctomyces brasiliensis DSM 5305.</title>
        <authorList>
            <person name="Lucas S."/>
            <person name="Copeland A."/>
            <person name="Lapidus A."/>
            <person name="Bruce D."/>
            <person name="Goodwin L."/>
            <person name="Pitluck S."/>
            <person name="Kyrpides N."/>
            <person name="Mavromatis K."/>
            <person name="Pagani I."/>
            <person name="Ivanova N."/>
            <person name="Ovchinnikova G."/>
            <person name="Lu M."/>
            <person name="Detter J.C."/>
            <person name="Han C."/>
            <person name="Land M."/>
            <person name="Hauser L."/>
            <person name="Markowitz V."/>
            <person name="Cheng J.-F."/>
            <person name="Hugenholtz P."/>
            <person name="Woyke T."/>
            <person name="Wu D."/>
            <person name="Tindall B."/>
            <person name="Pomrenke H.G."/>
            <person name="Brambilla E."/>
            <person name="Klenk H.-P."/>
            <person name="Eisen J.A."/>
        </authorList>
    </citation>
    <scope>NUCLEOTIDE SEQUENCE [LARGE SCALE GENOMIC DNA]</scope>
    <source>
        <strain evidence="2">ATCC 49424 / DSM 5305 / JCM 21570 / NBRC 103401 / IFAM 1448</strain>
    </source>
</reference>
<sequence length="95" mass="11031">MRLGRRAIFKSSEHHENSAQCECERKQLQLLTLAEGWTQRLTTSLLEPTGRQRFAKSFHKVRPFNDQACSAHGFFRNEEAQQAQLHCSCFLDEHA</sequence>
<protein>
    <submittedName>
        <fullName evidence="1">Uncharacterized protein</fullName>
    </submittedName>
</protein>
<name>F0SH63_RUBBR</name>
<evidence type="ECO:0000313" key="2">
    <source>
        <dbReference type="Proteomes" id="UP000006860"/>
    </source>
</evidence>
<dbReference type="HOGENOM" id="CLU_2371038_0_0_0"/>
<dbReference type="AlphaFoldDB" id="F0SH63"/>
<dbReference type="Proteomes" id="UP000006860">
    <property type="component" value="Chromosome"/>
</dbReference>
<evidence type="ECO:0000313" key="1">
    <source>
        <dbReference type="EMBL" id="ADY60604.1"/>
    </source>
</evidence>
<proteinExistence type="predicted"/>
<gene>
    <name evidence="1" type="ordered locus">Plabr_3007</name>
</gene>
<dbReference type="EMBL" id="CP002546">
    <property type="protein sequence ID" value="ADY60604.1"/>
    <property type="molecule type" value="Genomic_DNA"/>
</dbReference>
<organism evidence="1 2">
    <name type="scientific">Rubinisphaera brasiliensis (strain ATCC 49424 / DSM 5305 / JCM 21570 / IAM 15109 / NBRC 103401 / IFAM 1448)</name>
    <name type="common">Planctomyces brasiliensis</name>
    <dbReference type="NCBI Taxonomy" id="756272"/>
    <lineage>
        <taxon>Bacteria</taxon>
        <taxon>Pseudomonadati</taxon>
        <taxon>Planctomycetota</taxon>
        <taxon>Planctomycetia</taxon>
        <taxon>Planctomycetales</taxon>
        <taxon>Planctomycetaceae</taxon>
        <taxon>Rubinisphaera</taxon>
    </lineage>
</organism>
<keyword evidence="2" id="KW-1185">Reference proteome</keyword>
<accession>F0SH63</accession>